<evidence type="ECO:0000256" key="2">
    <source>
        <dbReference type="ARBA" id="ARBA00022692"/>
    </source>
</evidence>
<dbReference type="Pfam" id="PF20684">
    <property type="entry name" value="Fung_rhodopsin"/>
    <property type="match status" value="1"/>
</dbReference>
<name>R0KB50_EXST2</name>
<feature type="transmembrane region" description="Helical" evidence="7">
    <location>
        <begin position="98"/>
        <end position="118"/>
    </location>
</feature>
<evidence type="ECO:0000313" key="10">
    <source>
        <dbReference type="Proteomes" id="UP000016935"/>
    </source>
</evidence>
<dbReference type="InterPro" id="IPR052337">
    <property type="entry name" value="SAT4-like"/>
</dbReference>
<feature type="region of interest" description="Disordered" evidence="6">
    <location>
        <begin position="347"/>
        <end position="381"/>
    </location>
</feature>
<dbReference type="OrthoDB" id="4682787at2759"/>
<dbReference type="PANTHER" id="PTHR33048:SF96">
    <property type="entry name" value="INTEGRAL MEMBRANE PROTEIN"/>
    <property type="match status" value="1"/>
</dbReference>
<reference evidence="9 10" key="2">
    <citation type="journal article" date="2013" name="PLoS Genet.">
        <title>Comparative genome structure, secondary metabolite, and effector coding capacity across Cochliobolus pathogens.</title>
        <authorList>
            <person name="Condon B.J."/>
            <person name="Leng Y."/>
            <person name="Wu D."/>
            <person name="Bushley K.E."/>
            <person name="Ohm R.A."/>
            <person name="Otillar R."/>
            <person name="Martin J."/>
            <person name="Schackwitz W."/>
            <person name="Grimwood J."/>
            <person name="MohdZainudin N."/>
            <person name="Xue C."/>
            <person name="Wang R."/>
            <person name="Manning V.A."/>
            <person name="Dhillon B."/>
            <person name="Tu Z.J."/>
            <person name="Steffenson B.J."/>
            <person name="Salamov A."/>
            <person name="Sun H."/>
            <person name="Lowry S."/>
            <person name="LaButti K."/>
            <person name="Han J."/>
            <person name="Copeland A."/>
            <person name="Lindquist E."/>
            <person name="Barry K."/>
            <person name="Schmutz J."/>
            <person name="Baker S.E."/>
            <person name="Ciuffetti L.M."/>
            <person name="Grigoriev I.V."/>
            <person name="Zhong S."/>
            <person name="Turgeon B.G."/>
        </authorList>
    </citation>
    <scope>NUCLEOTIDE SEQUENCE [LARGE SCALE GENOMIC DNA]</scope>
    <source>
        <strain evidence="10">28A</strain>
    </source>
</reference>
<dbReference type="AlphaFoldDB" id="R0KB50"/>
<evidence type="ECO:0000256" key="6">
    <source>
        <dbReference type="SAM" id="MobiDB-lite"/>
    </source>
</evidence>
<feature type="transmembrane region" description="Helical" evidence="7">
    <location>
        <begin position="53"/>
        <end position="78"/>
    </location>
</feature>
<dbReference type="PANTHER" id="PTHR33048">
    <property type="entry name" value="PTH11-LIKE INTEGRAL MEMBRANE PROTEIN (AFU_ORTHOLOGUE AFUA_5G11245)"/>
    <property type="match status" value="1"/>
</dbReference>
<protein>
    <recommendedName>
        <fullName evidence="8">Rhodopsin domain-containing protein</fullName>
    </recommendedName>
</protein>
<evidence type="ECO:0000313" key="9">
    <source>
        <dbReference type="EMBL" id="EOA85477.1"/>
    </source>
</evidence>
<dbReference type="GO" id="GO:0016020">
    <property type="term" value="C:membrane"/>
    <property type="evidence" value="ECO:0007669"/>
    <property type="project" value="UniProtKB-SubCell"/>
</dbReference>
<dbReference type="RefSeq" id="XP_008026952.1">
    <property type="nucleotide sequence ID" value="XM_008028761.1"/>
</dbReference>
<evidence type="ECO:0000256" key="4">
    <source>
        <dbReference type="ARBA" id="ARBA00023136"/>
    </source>
</evidence>
<dbReference type="InterPro" id="IPR049326">
    <property type="entry name" value="Rhodopsin_dom_fungi"/>
</dbReference>
<gene>
    <name evidence="9" type="ORF">SETTUDRAFT_20973</name>
</gene>
<feature type="transmembrane region" description="Helical" evidence="7">
    <location>
        <begin position="178"/>
        <end position="197"/>
    </location>
</feature>
<keyword evidence="3 7" id="KW-1133">Transmembrane helix</keyword>
<proteinExistence type="inferred from homology"/>
<keyword evidence="2 7" id="KW-0812">Transmembrane</keyword>
<sequence>MDSHPPADIAESVKHQKRITIAFLAMAWFFVLLRIWTRTFIISGFGWDDGTMLLAGMMFTVYCATTLFIDAHGAGTVITSFDQLKLLTKCMTIAETSYVVTMMIVKISLAIFFARIVIKPWHVNLIKLALCISITSSVSAFFYSIFRCGPNLDDYAMRQILQQCSNLPLDLFMAYQQAAFNTLTDLIFIAMPVLVLWNSQMKLRTKIPICAILLIATLGTICSMIRFKYVSGILKTSDFFWHAVHISLWSTAEAGSCIMAGCTATLRPLLKIIIDRTQMLTPSSSYKSAVSSFVKNRHRSKRHSMRIARLSESDLLYSAADDKRAGSQLTTQPAYIELVAQPPAAHIAPPSRAIGKSARASTYSPHVQQHLQSKPSSSSLP</sequence>
<comment type="similarity">
    <text evidence="5">Belongs to the SAT4 family.</text>
</comment>
<feature type="compositionally biased region" description="Polar residues" evidence="6">
    <location>
        <begin position="359"/>
        <end position="381"/>
    </location>
</feature>
<dbReference type="GeneID" id="19402379"/>
<organism evidence="9 10">
    <name type="scientific">Exserohilum turcicum (strain 28A)</name>
    <name type="common">Northern leaf blight fungus</name>
    <name type="synonym">Setosphaeria turcica</name>
    <dbReference type="NCBI Taxonomy" id="671987"/>
    <lineage>
        <taxon>Eukaryota</taxon>
        <taxon>Fungi</taxon>
        <taxon>Dikarya</taxon>
        <taxon>Ascomycota</taxon>
        <taxon>Pezizomycotina</taxon>
        <taxon>Dothideomycetes</taxon>
        <taxon>Pleosporomycetidae</taxon>
        <taxon>Pleosporales</taxon>
        <taxon>Pleosporineae</taxon>
        <taxon>Pleosporaceae</taxon>
        <taxon>Exserohilum</taxon>
    </lineage>
</organism>
<accession>R0KB50</accession>
<dbReference type="EMBL" id="KB908703">
    <property type="protein sequence ID" value="EOA85477.1"/>
    <property type="molecule type" value="Genomic_DNA"/>
</dbReference>
<feature type="domain" description="Rhodopsin" evidence="8">
    <location>
        <begin position="33"/>
        <end position="271"/>
    </location>
</feature>
<reference evidence="9 10" key="1">
    <citation type="journal article" date="2012" name="PLoS Pathog.">
        <title>Diverse lifestyles and strategies of plant pathogenesis encoded in the genomes of eighteen Dothideomycetes fungi.</title>
        <authorList>
            <person name="Ohm R.A."/>
            <person name="Feau N."/>
            <person name="Henrissat B."/>
            <person name="Schoch C.L."/>
            <person name="Horwitz B.A."/>
            <person name="Barry K.W."/>
            <person name="Condon B.J."/>
            <person name="Copeland A.C."/>
            <person name="Dhillon B."/>
            <person name="Glaser F."/>
            <person name="Hesse C.N."/>
            <person name="Kosti I."/>
            <person name="LaButti K."/>
            <person name="Lindquist E.A."/>
            <person name="Lucas S."/>
            <person name="Salamov A.A."/>
            <person name="Bradshaw R.E."/>
            <person name="Ciuffetti L."/>
            <person name="Hamelin R.C."/>
            <person name="Kema G.H.J."/>
            <person name="Lawrence C."/>
            <person name="Scott J.A."/>
            <person name="Spatafora J.W."/>
            <person name="Turgeon B.G."/>
            <person name="de Wit P.J.G.M."/>
            <person name="Zhong S."/>
            <person name="Goodwin S.B."/>
            <person name="Grigoriev I.V."/>
        </authorList>
    </citation>
    <scope>NUCLEOTIDE SEQUENCE [LARGE SCALE GENOMIC DNA]</scope>
    <source>
        <strain evidence="10">28A</strain>
    </source>
</reference>
<feature type="transmembrane region" description="Helical" evidence="7">
    <location>
        <begin position="125"/>
        <end position="146"/>
    </location>
</feature>
<feature type="transmembrane region" description="Helical" evidence="7">
    <location>
        <begin position="239"/>
        <end position="266"/>
    </location>
</feature>
<evidence type="ECO:0000256" key="3">
    <source>
        <dbReference type="ARBA" id="ARBA00022989"/>
    </source>
</evidence>
<keyword evidence="10" id="KW-1185">Reference proteome</keyword>
<evidence type="ECO:0000256" key="1">
    <source>
        <dbReference type="ARBA" id="ARBA00004141"/>
    </source>
</evidence>
<feature type="transmembrane region" description="Helical" evidence="7">
    <location>
        <begin position="20"/>
        <end position="41"/>
    </location>
</feature>
<feature type="transmembrane region" description="Helical" evidence="7">
    <location>
        <begin position="209"/>
        <end position="227"/>
    </location>
</feature>
<keyword evidence="4 7" id="KW-0472">Membrane</keyword>
<dbReference type="Proteomes" id="UP000016935">
    <property type="component" value="Unassembled WGS sequence"/>
</dbReference>
<evidence type="ECO:0000259" key="8">
    <source>
        <dbReference type="Pfam" id="PF20684"/>
    </source>
</evidence>
<evidence type="ECO:0000256" key="5">
    <source>
        <dbReference type="ARBA" id="ARBA00038359"/>
    </source>
</evidence>
<comment type="subcellular location">
    <subcellularLocation>
        <location evidence="1">Membrane</location>
        <topology evidence="1">Multi-pass membrane protein</topology>
    </subcellularLocation>
</comment>
<dbReference type="eggNOG" id="ENOG502RS21">
    <property type="taxonomic scope" value="Eukaryota"/>
</dbReference>
<dbReference type="HOGENOM" id="CLU_028200_3_4_1"/>
<evidence type="ECO:0000256" key="7">
    <source>
        <dbReference type="SAM" id="Phobius"/>
    </source>
</evidence>